<organism evidence="1 2">
    <name type="scientific">Lindgomyces ingoldianus</name>
    <dbReference type="NCBI Taxonomy" id="673940"/>
    <lineage>
        <taxon>Eukaryota</taxon>
        <taxon>Fungi</taxon>
        <taxon>Dikarya</taxon>
        <taxon>Ascomycota</taxon>
        <taxon>Pezizomycotina</taxon>
        <taxon>Dothideomycetes</taxon>
        <taxon>Pleosporomycetidae</taxon>
        <taxon>Pleosporales</taxon>
        <taxon>Lindgomycetaceae</taxon>
        <taxon>Lindgomyces</taxon>
    </lineage>
</organism>
<sequence>MSAGGWSGRREGGPWVEVGEGRVHDIGGACQASQPTNIPSSPASLLPPVDYSSGLRNIWIFLNGLILPSRANSQRAEGGWARPEPLQRPATACNDLATSSHSPRPCLGSLKTDLLPPVALWASKHLSYPTNMLRYLLRHPRPTPESHGRICTSRKPHKQLELWGIYLAEIEALGMADWVVQLSRPLHSPENEPAPASRNPGSPMKAFSPKRRKHIITSLVMGEYLYLRRSTLQHRRRFQTWGKPGCKHRLGWKRPSLDSMEGI</sequence>
<evidence type="ECO:0000313" key="2">
    <source>
        <dbReference type="Proteomes" id="UP000799755"/>
    </source>
</evidence>
<dbReference type="EMBL" id="MU003549">
    <property type="protein sequence ID" value="KAF2463534.1"/>
    <property type="molecule type" value="Genomic_DNA"/>
</dbReference>
<dbReference type="Proteomes" id="UP000799755">
    <property type="component" value="Unassembled WGS sequence"/>
</dbReference>
<accession>A0ACB6Q9A5</accession>
<evidence type="ECO:0000313" key="1">
    <source>
        <dbReference type="EMBL" id="KAF2463534.1"/>
    </source>
</evidence>
<proteinExistence type="predicted"/>
<gene>
    <name evidence="1" type="ORF">BDR25DRAFT_362702</name>
</gene>
<name>A0ACB6Q9A5_9PLEO</name>
<keyword evidence="2" id="KW-1185">Reference proteome</keyword>
<comment type="caution">
    <text evidence="1">The sequence shown here is derived from an EMBL/GenBank/DDBJ whole genome shotgun (WGS) entry which is preliminary data.</text>
</comment>
<protein>
    <submittedName>
        <fullName evidence="1">Uncharacterized protein</fullName>
    </submittedName>
</protein>
<reference evidence="1" key="1">
    <citation type="journal article" date="2020" name="Stud. Mycol.">
        <title>101 Dothideomycetes genomes: a test case for predicting lifestyles and emergence of pathogens.</title>
        <authorList>
            <person name="Haridas S."/>
            <person name="Albert R."/>
            <person name="Binder M."/>
            <person name="Bloem J."/>
            <person name="Labutti K."/>
            <person name="Salamov A."/>
            <person name="Andreopoulos B."/>
            <person name="Baker S."/>
            <person name="Barry K."/>
            <person name="Bills G."/>
            <person name="Bluhm B."/>
            <person name="Cannon C."/>
            <person name="Castanera R."/>
            <person name="Culley D."/>
            <person name="Daum C."/>
            <person name="Ezra D."/>
            <person name="Gonzalez J."/>
            <person name="Henrissat B."/>
            <person name="Kuo A."/>
            <person name="Liang C."/>
            <person name="Lipzen A."/>
            <person name="Lutzoni F."/>
            <person name="Magnuson J."/>
            <person name="Mondo S."/>
            <person name="Nolan M."/>
            <person name="Ohm R."/>
            <person name="Pangilinan J."/>
            <person name="Park H.-J."/>
            <person name="Ramirez L."/>
            <person name="Alfaro M."/>
            <person name="Sun H."/>
            <person name="Tritt A."/>
            <person name="Yoshinaga Y."/>
            <person name="Zwiers L.-H."/>
            <person name="Turgeon B."/>
            <person name="Goodwin S."/>
            <person name="Spatafora J."/>
            <person name="Crous P."/>
            <person name="Grigoriev I."/>
        </authorList>
    </citation>
    <scope>NUCLEOTIDE SEQUENCE</scope>
    <source>
        <strain evidence="1">ATCC 200398</strain>
    </source>
</reference>